<keyword evidence="3" id="KW-1185">Reference proteome</keyword>
<gene>
    <name evidence="4" type="primary">LOC107767140</name>
</gene>
<feature type="transmembrane region" description="Helical" evidence="2">
    <location>
        <begin position="92"/>
        <end position="110"/>
    </location>
</feature>
<dbReference type="RefSeq" id="XP_016441547.1">
    <property type="nucleotide sequence ID" value="XM_016586061.2"/>
</dbReference>
<reference evidence="3" key="1">
    <citation type="journal article" date="2014" name="Nat. Commun.">
        <title>The tobacco genome sequence and its comparison with those of tomato and potato.</title>
        <authorList>
            <person name="Sierro N."/>
            <person name="Battey J.N."/>
            <person name="Ouadi S."/>
            <person name="Bakaher N."/>
            <person name="Bovet L."/>
            <person name="Willig A."/>
            <person name="Goepfert S."/>
            <person name="Peitsch M.C."/>
            <person name="Ivanov N.V."/>
        </authorList>
    </citation>
    <scope>NUCLEOTIDE SEQUENCE [LARGE SCALE GENOMIC DNA]</scope>
</reference>
<keyword evidence="2" id="KW-1133">Transmembrane helix</keyword>
<feature type="transmembrane region" description="Helical" evidence="2">
    <location>
        <begin position="145"/>
        <end position="163"/>
    </location>
</feature>
<feature type="transmembrane region" description="Helical" evidence="2">
    <location>
        <begin position="331"/>
        <end position="349"/>
    </location>
</feature>
<dbReference type="GO" id="GO:0016020">
    <property type="term" value="C:membrane"/>
    <property type="evidence" value="ECO:0007669"/>
    <property type="project" value="InterPro"/>
</dbReference>
<keyword evidence="2" id="KW-0812">Transmembrane</keyword>
<dbReference type="Gene3D" id="1.20.1250.20">
    <property type="entry name" value="MFS general substrate transporter like domains"/>
    <property type="match status" value="1"/>
</dbReference>
<name>A0A1S3XPG6_TOBAC</name>
<dbReference type="GO" id="GO:0015098">
    <property type="term" value="F:molybdate ion transmembrane transporter activity"/>
    <property type="evidence" value="ECO:0007669"/>
    <property type="project" value="InterPro"/>
</dbReference>
<feature type="transmembrane region" description="Helical" evidence="2">
    <location>
        <begin position="355"/>
        <end position="376"/>
    </location>
</feature>
<feature type="transmembrane region" description="Helical" evidence="2">
    <location>
        <begin position="418"/>
        <end position="437"/>
    </location>
</feature>
<feature type="transmembrane region" description="Helical" evidence="2">
    <location>
        <begin position="263"/>
        <end position="284"/>
    </location>
</feature>
<dbReference type="Pfam" id="PF05631">
    <property type="entry name" value="MFS_5"/>
    <property type="match status" value="1"/>
</dbReference>
<evidence type="ECO:0000256" key="1">
    <source>
        <dbReference type="ARBA" id="ARBA00044504"/>
    </source>
</evidence>
<dbReference type="PANTHER" id="PTHR23516:SF2">
    <property type="entry name" value="MOLYBDATE-ANION TRANSPORTER"/>
    <property type="match status" value="1"/>
</dbReference>
<accession>A0A1S3XPG6</accession>
<dbReference type="GeneID" id="107767140"/>
<sequence length="451" mass="50805">MGVVIERDVWEPNPTMYLFIFVSCCLSVFCLPIKSNSGGRSSSVFDHAPPSSFIRFQRRFLLLFSLSSVMEGLWEVFGEYEMAYNGISREQMIVSLCLGYVAALFGGIFLGMLSDLIGQKKVCLLFCSLHLFIAIWKRVTADPSVWLASICLSLASMIFFFNFETGMVVEHDKLGQRQDLMNDMFWLMTFAESASFIGSQVLGNWLIGGNGKRSMLSPSGAVVVLAFIALIHVSRRWKEDPKSTSLKDYHSKFHTYILSDRRIWLLSWAQASVHFSVSVFWILWAPTIVADGREVLLGLIYPCLLGAKMLGSTAFPWFFNGPLLLRTEDCLVYAFVVMGFVMSIVAYDYQEIKVLVMLFSIFHACMGLVLPSFARLRTMYVPNELRGGMMSLSLAPSNALVLFFLVQRGCYLNIENLTMIAAAALGLFSAAGCMYMLKRLGKQPHQNWHKL</sequence>
<dbReference type="PANTHER" id="PTHR23516">
    <property type="entry name" value="SAM (S-ADENOSYL METHIONINE) TRANSPORTER"/>
    <property type="match status" value="1"/>
</dbReference>
<protein>
    <submittedName>
        <fullName evidence="4">Molybdate-anion transporter isoform X1</fullName>
    </submittedName>
    <submittedName>
        <fullName evidence="4">Uncharacterized protein LOC107767140 isoform X1</fullName>
    </submittedName>
</protein>
<dbReference type="KEGG" id="nta:107767140"/>
<dbReference type="PaxDb" id="4097-A0A1S3XPG6"/>
<evidence type="ECO:0000313" key="3">
    <source>
        <dbReference type="Proteomes" id="UP000790787"/>
    </source>
</evidence>
<dbReference type="RefSeq" id="XP_016441547.1">
    <property type="nucleotide sequence ID" value="XM_016586061.1"/>
</dbReference>
<feature type="transmembrane region" description="Helical" evidence="2">
    <location>
        <begin position="388"/>
        <end position="406"/>
    </location>
</feature>
<dbReference type="AlphaFoldDB" id="A0A1S3XPG6"/>
<dbReference type="InterPro" id="IPR008509">
    <property type="entry name" value="MOT2/MFSD5"/>
</dbReference>
<dbReference type="PROSITE" id="PS51257">
    <property type="entry name" value="PROKAR_LIPOPROTEIN"/>
    <property type="match status" value="1"/>
</dbReference>
<evidence type="ECO:0000313" key="4">
    <source>
        <dbReference type="RefSeq" id="XP_016441547.1"/>
    </source>
</evidence>
<dbReference type="SUPFAM" id="SSF103473">
    <property type="entry name" value="MFS general substrate transporter"/>
    <property type="match status" value="1"/>
</dbReference>
<proteinExistence type="inferred from homology"/>
<keyword evidence="2" id="KW-0472">Membrane</keyword>
<feature type="transmembrane region" description="Helical" evidence="2">
    <location>
        <begin position="184"/>
        <end position="203"/>
    </location>
</feature>
<feature type="transmembrane region" description="Helical" evidence="2">
    <location>
        <begin position="296"/>
        <end position="319"/>
    </location>
</feature>
<organism evidence="3 4">
    <name type="scientific">Nicotiana tabacum</name>
    <name type="common">Common tobacco</name>
    <dbReference type="NCBI Taxonomy" id="4097"/>
    <lineage>
        <taxon>Eukaryota</taxon>
        <taxon>Viridiplantae</taxon>
        <taxon>Streptophyta</taxon>
        <taxon>Embryophyta</taxon>
        <taxon>Tracheophyta</taxon>
        <taxon>Spermatophyta</taxon>
        <taxon>Magnoliopsida</taxon>
        <taxon>eudicotyledons</taxon>
        <taxon>Gunneridae</taxon>
        <taxon>Pentapetalae</taxon>
        <taxon>asterids</taxon>
        <taxon>lamiids</taxon>
        <taxon>Solanales</taxon>
        <taxon>Solanaceae</taxon>
        <taxon>Nicotianoideae</taxon>
        <taxon>Nicotianeae</taxon>
        <taxon>Nicotiana</taxon>
    </lineage>
</organism>
<feature type="transmembrane region" description="Helical" evidence="2">
    <location>
        <begin position="16"/>
        <end position="33"/>
    </location>
</feature>
<feature type="transmembrane region" description="Helical" evidence="2">
    <location>
        <begin position="215"/>
        <end position="233"/>
    </location>
</feature>
<dbReference type="STRING" id="4097.A0A1S3XPG6"/>
<reference evidence="4" key="2">
    <citation type="submission" date="2025-08" db="UniProtKB">
        <authorList>
            <consortium name="RefSeq"/>
        </authorList>
    </citation>
    <scope>IDENTIFICATION</scope>
    <source>
        <tissue evidence="4">Leaf</tissue>
    </source>
</reference>
<comment type="similarity">
    <text evidence="1">Belongs to the major facilitator superfamily. Phosphate:H(+) symporter (TC 2.A.1.9) family.</text>
</comment>
<evidence type="ECO:0000256" key="2">
    <source>
        <dbReference type="SAM" id="Phobius"/>
    </source>
</evidence>
<dbReference type="Proteomes" id="UP000790787">
    <property type="component" value="Chromosome 3"/>
</dbReference>
<dbReference type="InterPro" id="IPR036259">
    <property type="entry name" value="MFS_trans_sf"/>
</dbReference>
<dbReference type="OrthoDB" id="263957at2759"/>